<dbReference type="InterPro" id="IPR011059">
    <property type="entry name" value="Metal-dep_hydrolase_composite"/>
</dbReference>
<keyword evidence="7" id="KW-1185">Reference proteome</keyword>
<dbReference type="EMBL" id="JBFAKC010000024">
    <property type="protein sequence ID" value="MEV0712695.1"/>
    <property type="molecule type" value="Genomic_DNA"/>
</dbReference>
<dbReference type="EC" id="3.5.2.2" evidence="6"/>
<dbReference type="RefSeq" id="WP_355084916.1">
    <property type="nucleotide sequence ID" value="NZ_JBEXKW010000012.1"/>
</dbReference>
<comment type="similarity">
    <text evidence="2">Belongs to the metallo-dependent hydrolases superfamily. Hydantoinase/dihydropyrimidinase family.</text>
</comment>
<name>A0ABV3G4Z0_9NOCA</name>
<evidence type="ECO:0000256" key="3">
    <source>
        <dbReference type="ARBA" id="ARBA00022723"/>
    </source>
</evidence>
<dbReference type="InterPro" id="IPR006680">
    <property type="entry name" value="Amidohydro-rel"/>
</dbReference>
<dbReference type="Gene3D" id="3.20.20.140">
    <property type="entry name" value="Metal-dependent hydrolases"/>
    <property type="match status" value="1"/>
</dbReference>
<dbReference type="CDD" id="cd01314">
    <property type="entry name" value="D-HYD"/>
    <property type="match status" value="1"/>
</dbReference>
<dbReference type="SUPFAM" id="SSF51556">
    <property type="entry name" value="Metallo-dependent hydrolases"/>
    <property type="match status" value="1"/>
</dbReference>
<dbReference type="GO" id="GO:0004157">
    <property type="term" value="F:dihydropyrimidinase activity"/>
    <property type="evidence" value="ECO:0007669"/>
    <property type="project" value="UniProtKB-EC"/>
</dbReference>
<evidence type="ECO:0000256" key="2">
    <source>
        <dbReference type="ARBA" id="ARBA00008829"/>
    </source>
</evidence>
<dbReference type="Gene3D" id="2.30.40.10">
    <property type="entry name" value="Urease, subunit C, domain 1"/>
    <property type="match status" value="1"/>
</dbReference>
<dbReference type="PANTHER" id="PTHR11647">
    <property type="entry name" value="HYDRANTOINASE/DIHYDROPYRIMIDINASE FAMILY MEMBER"/>
    <property type="match status" value="1"/>
</dbReference>
<evidence type="ECO:0000256" key="1">
    <source>
        <dbReference type="ARBA" id="ARBA00001947"/>
    </source>
</evidence>
<feature type="domain" description="Amidohydrolase-related" evidence="5">
    <location>
        <begin position="57"/>
        <end position="446"/>
    </location>
</feature>
<comment type="cofactor">
    <cofactor evidence="1">
        <name>Zn(2+)</name>
        <dbReference type="ChEBI" id="CHEBI:29105"/>
    </cofactor>
</comment>
<proteinExistence type="inferred from homology"/>
<protein>
    <submittedName>
        <fullName evidence="6">Dihydropyrimidinase</fullName>
        <ecNumber evidence="6">3.5.2.2</ecNumber>
    </submittedName>
</protein>
<evidence type="ECO:0000259" key="5">
    <source>
        <dbReference type="Pfam" id="PF01979"/>
    </source>
</evidence>
<dbReference type="SUPFAM" id="SSF51338">
    <property type="entry name" value="Composite domain of metallo-dependent hydrolases"/>
    <property type="match status" value="2"/>
</dbReference>
<dbReference type="NCBIfam" id="TIGR02033">
    <property type="entry name" value="D-hydantoinase"/>
    <property type="match status" value="1"/>
</dbReference>
<sequence length="472" mass="51009">MTTFIHGGTVVSATGSQPLDVLIDGETIVAVLQPGSRALGADLAASAETVIDATGKYVIPGGVDGHTHMQMPFGGTEASDTFETGTRAAAWGGTTTIIDFAVQKPGERIQDTLGQWHRKAAGQCAVDYGFHQIIGDVDNESLKGMSELVAEGVTSFKLFMAYPGVFYSDDGQILRAMQSAGDLGALLMMHAENGIAIDVLVEQAVARGDTSPYFHGVTRPWQMEEEATHRAIMLAQVTGAPLYVVHVSAKQALEQIATARGNGQNVFGETCPQYLYLSLEEHLGAPGFDGAKWVCSTPLRSRAEGHQDELWRYIRTGDVTAVSTDHCPFCMKDQKEMGRNDFSKIPNGIGGVEHRMDLMFQGVKNGLISLERWVEVCCTTPARMFGMYPRKGVISPGADADIVIYDPAGHTSIGYGKTHHMNMDYSAYEGFEIDGHVDTVLSRGRVIIDGGRYLGTAGHGRFVKRDLSQNLI</sequence>
<evidence type="ECO:0000256" key="4">
    <source>
        <dbReference type="ARBA" id="ARBA00022801"/>
    </source>
</evidence>
<reference evidence="6 7" key="1">
    <citation type="submission" date="2024-06" db="EMBL/GenBank/DDBJ databases">
        <title>The Natural Products Discovery Center: Release of the First 8490 Sequenced Strains for Exploring Actinobacteria Biosynthetic Diversity.</title>
        <authorList>
            <person name="Kalkreuter E."/>
            <person name="Kautsar S.A."/>
            <person name="Yang D."/>
            <person name="Bader C.D."/>
            <person name="Teijaro C.N."/>
            <person name="Fluegel L."/>
            <person name="Davis C.M."/>
            <person name="Simpson J.R."/>
            <person name="Lauterbach L."/>
            <person name="Steele A.D."/>
            <person name="Gui C."/>
            <person name="Meng S."/>
            <person name="Li G."/>
            <person name="Viehrig K."/>
            <person name="Ye F."/>
            <person name="Su P."/>
            <person name="Kiefer A.F."/>
            <person name="Nichols A."/>
            <person name="Cepeda A.J."/>
            <person name="Yan W."/>
            <person name="Fan B."/>
            <person name="Jiang Y."/>
            <person name="Adhikari A."/>
            <person name="Zheng C.-J."/>
            <person name="Schuster L."/>
            <person name="Cowan T.M."/>
            <person name="Smanski M.J."/>
            <person name="Chevrette M.G."/>
            <person name="De Carvalho L.P.S."/>
            <person name="Shen B."/>
        </authorList>
    </citation>
    <scope>NUCLEOTIDE SEQUENCE [LARGE SCALE GENOMIC DNA]</scope>
    <source>
        <strain evidence="6 7">NPDC050403</strain>
    </source>
</reference>
<dbReference type="InterPro" id="IPR011778">
    <property type="entry name" value="Hydantoinase/dihydroPyrase"/>
</dbReference>
<comment type="caution">
    <text evidence="6">The sequence shown here is derived from an EMBL/GenBank/DDBJ whole genome shotgun (WGS) entry which is preliminary data.</text>
</comment>
<dbReference type="InterPro" id="IPR032466">
    <property type="entry name" value="Metal_Hydrolase"/>
</dbReference>
<keyword evidence="3" id="KW-0479">Metal-binding</keyword>
<accession>A0ABV3G4Z0</accession>
<dbReference type="InterPro" id="IPR050378">
    <property type="entry name" value="Metallo-dep_Hydrolases_sf"/>
</dbReference>
<evidence type="ECO:0000313" key="6">
    <source>
        <dbReference type="EMBL" id="MEV0712695.1"/>
    </source>
</evidence>
<evidence type="ECO:0000313" key="7">
    <source>
        <dbReference type="Proteomes" id="UP001551695"/>
    </source>
</evidence>
<dbReference type="Pfam" id="PF01979">
    <property type="entry name" value="Amidohydro_1"/>
    <property type="match status" value="1"/>
</dbReference>
<dbReference type="Proteomes" id="UP001551695">
    <property type="component" value="Unassembled WGS sequence"/>
</dbReference>
<dbReference type="PANTHER" id="PTHR11647:SF1">
    <property type="entry name" value="COLLAPSIN RESPONSE MEDIATOR PROTEIN"/>
    <property type="match status" value="1"/>
</dbReference>
<gene>
    <name evidence="6" type="primary">hydA</name>
    <name evidence="6" type="ORF">AB0I48_34595</name>
</gene>
<organism evidence="6 7">
    <name type="scientific">Nocardia aurea</name>
    <dbReference type="NCBI Taxonomy" id="2144174"/>
    <lineage>
        <taxon>Bacteria</taxon>
        <taxon>Bacillati</taxon>
        <taxon>Actinomycetota</taxon>
        <taxon>Actinomycetes</taxon>
        <taxon>Mycobacteriales</taxon>
        <taxon>Nocardiaceae</taxon>
        <taxon>Nocardia</taxon>
    </lineage>
</organism>
<keyword evidence="4 6" id="KW-0378">Hydrolase</keyword>